<keyword evidence="7" id="KW-0807">Transducer</keyword>
<dbReference type="PANTHER" id="PTHR45695:SF22">
    <property type="entry name" value="G-PROTEIN COUPLED RECEPTORS FAMILY 1 PROFILE DOMAIN-CONTAINING PROTEIN"/>
    <property type="match status" value="1"/>
</dbReference>
<accession>A0ABR3HIR5</accession>
<gene>
    <name evidence="10" type="ORF">ABMA27_005325</name>
</gene>
<feature type="transmembrane region" description="Helical" evidence="9">
    <location>
        <begin position="123"/>
        <end position="148"/>
    </location>
</feature>
<feature type="region of interest" description="Disordered" evidence="8">
    <location>
        <begin position="218"/>
        <end position="252"/>
    </location>
</feature>
<keyword evidence="6" id="KW-0675">Receptor</keyword>
<evidence type="ECO:0000313" key="10">
    <source>
        <dbReference type="EMBL" id="KAL0870303.1"/>
    </source>
</evidence>
<keyword evidence="5 9" id="KW-0472">Membrane</keyword>
<keyword evidence="2 9" id="KW-0812">Transmembrane</keyword>
<keyword evidence="4" id="KW-0297">G-protein coupled receptor</keyword>
<dbReference type="Gene3D" id="1.20.1070.10">
    <property type="entry name" value="Rhodopsin 7-helix transmembrane proteins"/>
    <property type="match status" value="1"/>
</dbReference>
<evidence type="ECO:0000256" key="5">
    <source>
        <dbReference type="ARBA" id="ARBA00023136"/>
    </source>
</evidence>
<evidence type="ECO:0000256" key="6">
    <source>
        <dbReference type="ARBA" id="ARBA00023170"/>
    </source>
</evidence>
<evidence type="ECO:0000313" key="11">
    <source>
        <dbReference type="Proteomes" id="UP001549920"/>
    </source>
</evidence>
<sequence>MIFIKDVWFDLLMKHCSRATAVTHCFAQCFQSGLQNKINLLAKLLFHLCAFRPIKLQICSFLALAAATTTDFSQLTFLRQSPNLRNSYAICPSIIFRVKRHPRVAGFEQCVSFDAFRSEKQEVAYNVFCLCAMYFVPLVVITVCYVCIFCEIRRSSRELDGEYMIDRPSATRVSVRVQDLLFAMAVSNSCMNPLVYGSYTLDIRGAVRRFLKNTCCRSSSASDTIGNSGSSSTKKNMTPETPLVTPLKVNPN</sequence>
<comment type="subcellular location">
    <subcellularLocation>
        <location evidence="1">Membrane</location>
        <topology evidence="1">Multi-pass membrane protein</topology>
    </subcellularLocation>
</comment>
<dbReference type="PANTHER" id="PTHR45695">
    <property type="entry name" value="LEUCOKININ RECEPTOR-RELATED"/>
    <property type="match status" value="1"/>
</dbReference>
<organism evidence="10 11">
    <name type="scientific">Loxostege sticticalis</name>
    <name type="common">Beet webworm moth</name>
    <dbReference type="NCBI Taxonomy" id="481309"/>
    <lineage>
        <taxon>Eukaryota</taxon>
        <taxon>Metazoa</taxon>
        <taxon>Ecdysozoa</taxon>
        <taxon>Arthropoda</taxon>
        <taxon>Hexapoda</taxon>
        <taxon>Insecta</taxon>
        <taxon>Pterygota</taxon>
        <taxon>Neoptera</taxon>
        <taxon>Endopterygota</taxon>
        <taxon>Lepidoptera</taxon>
        <taxon>Glossata</taxon>
        <taxon>Ditrysia</taxon>
        <taxon>Pyraloidea</taxon>
        <taxon>Crambidae</taxon>
        <taxon>Pyraustinae</taxon>
        <taxon>Loxostege</taxon>
    </lineage>
</organism>
<protein>
    <recommendedName>
        <fullName evidence="12">G-protein coupled receptors family 1 profile domain-containing protein</fullName>
    </recommendedName>
</protein>
<keyword evidence="11" id="KW-1185">Reference proteome</keyword>
<dbReference type="PRINTS" id="PR00237">
    <property type="entry name" value="GPCRRHODOPSN"/>
</dbReference>
<feature type="compositionally biased region" description="Polar residues" evidence="8">
    <location>
        <begin position="218"/>
        <end position="239"/>
    </location>
</feature>
<evidence type="ECO:0000256" key="4">
    <source>
        <dbReference type="ARBA" id="ARBA00023040"/>
    </source>
</evidence>
<dbReference type="Proteomes" id="UP001549920">
    <property type="component" value="Unassembled WGS sequence"/>
</dbReference>
<evidence type="ECO:0000256" key="1">
    <source>
        <dbReference type="ARBA" id="ARBA00004141"/>
    </source>
</evidence>
<evidence type="ECO:0000256" key="9">
    <source>
        <dbReference type="SAM" id="Phobius"/>
    </source>
</evidence>
<dbReference type="SUPFAM" id="SSF81321">
    <property type="entry name" value="Family A G protein-coupled receptor-like"/>
    <property type="match status" value="1"/>
</dbReference>
<name>A0ABR3HIR5_LOXSC</name>
<comment type="caution">
    <text evidence="10">The sequence shown here is derived from an EMBL/GenBank/DDBJ whole genome shotgun (WGS) entry which is preliminary data.</text>
</comment>
<evidence type="ECO:0000256" key="2">
    <source>
        <dbReference type="ARBA" id="ARBA00022692"/>
    </source>
</evidence>
<evidence type="ECO:0008006" key="12">
    <source>
        <dbReference type="Google" id="ProtNLM"/>
    </source>
</evidence>
<proteinExistence type="predicted"/>
<evidence type="ECO:0000256" key="8">
    <source>
        <dbReference type="SAM" id="MobiDB-lite"/>
    </source>
</evidence>
<reference evidence="10 11" key="1">
    <citation type="submission" date="2024-06" db="EMBL/GenBank/DDBJ databases">
        <title>A chromosome-level genome assembly of beet webworm, Loxostege sticticalis.</title>
        <authorList>
            <person name="Zhang Y."/>
        </authorList>
    </citation>
    <scope>NUCLEOTIDE SEQUENCE [LARGE SCALE GENOMIC DNA]</scope>
    <source>
        <strain evidence="10">AQ026</strain>
        <tissue evidence="10">Whole body</tissue>
    </source>
</reference>
<keyword evidence="3 9" id="KW-1133">Transmembrane helix</keyword>
<evidence type="ECO:0000256" key="7">
    <source>
        <dbReference type="ARBA" id="ARBA00023224"/>
    </source>
</evidence>
<dbReference type="EMBL" id="JBEUOH010000018">
    <property type="protein sequence ID" value="KAL0870303.1"/>
    <property type="molecule type" value="Genomic_DNA"/>
</dbReference>
<evidence type="ECO:0000256" key="3">
    <source>
        <dbReference type="ARBA" id="ARBA00022989"/>
    </source>
</evidence>
<dbReference type="InterPro" id="IPR000276">
    <property type="entry name" value="GPCR_Rhodpsn"/>
</dbReference>